<dbReference type="Proteomes" id="UP000464507">
    <property type="component" value="Chromosome"/>
</dbReference>
<dbReference type="Gene3D" id="3.40.50.1820">
    <property type="entry name" value="alpha/beta hydrolase"/>
    <property type="match status" value="1"/>
</dbReference>
<sequence length="253" mass="27795">MPYLSVGMGEPLLFIPGLVAHNEPPTGTERRFHAELIMPFADDRRVWWVNRRRHLSPNVTMGDLAGQYAAAMRAKFHAPVDIIGTSTGGSIALQLAMDHPDVVRRLVIVSSAYRLSARGIDSQRRLANLLRARHRRGAGAEAMAMQGDSPVSERILRGVGWMLGPTVFNKPYSDVLATITAEEQFDVRDRLHEITAPTFVIGGSKDAYYSEQLFTETANLIHGARLAIYDGVGHGGIFGPRLVADVKQFLHGG</sequence>
<keyword evidence="3" id="KW-1185">Reference proteome</keyword>
<protein>
    <recommendedName>
        <fullName evidence="1">Serine aminopeptidase S33 domain-containing protein</fullName>
    </recommendedName>
</protein>
<dbReference type="Pfam" id="PF12146">
    <property type="entry name" value="Hydrolase_4"/>
    <property type="match status" value="1"/>
</dbReference>
<dbReference type="InterPro" id="IPR029058">
    <property type="entry name" value="AB_hydrolase_fold"/>
</dbReference>
<dbReference type="InterPro" id="IPR050471">
    <property type="entry name" value="AB_hydrolase"/>
</dbReference>
<gene>
    <name evidence="2" type="ORF">BHD05_04250</name>
</gene>
<dbReference type="GO" id="GO:0003824">
    <property type="term" value="F:catalytic activity"/>
    <property type="evidence" value="ECO:0007669"/>
    <property type="project" value="UniProtKB-ARBA"/>
</dbReference>
<evidence type="ECO:0000259" key="1">
    <source>
        <dbReference type="Pfam" id="PF12146"/>
    </source>
</evidence>
<dbReference type="PANTHER" id="PTHR43433:SF5">
    <property type="entry name" value="AB HYDROLASE-1 DOMAIN-CONTAINING PROTEIN"/>
    <property type="match status" value="1"/>
</dbReference>
<accession>A0A7L5ALK1</accession>
<name>A0A7L5ALK1_9MICO</name>
<reference evidence="2 3" key="1">
    <citation type="submission" date="2016-09" db="EMBL/GenBank/DDBJ databases">
        <title>Complete genome sequence of microbes from the polar regions.</title>
        <authorList>
            <person name="Liao L."/>
            <person name="Chen B."/>
        </authorList>
    </citation>
    <scope>NUCLEOTIDE SEQUENCE [LARGE SCALE GENOMIC DNA]</scope>
    <source>
        <strain evidence="2 3">ZS314</strain>
    </source>
</reference>
<dbReference type="PANTHER" id="PTHR43433">
    <property type="entry name" value="HYDROLASE, ALPHA/BETA FOLD FAMILY PROTEIN"/>
    <property type="match status" value="1"/>
</dbReference>
<dbReference type="InterPro" id="IPR022742">
    <property type="entry name" value="Hydrolase_4"/>
</dbReference>
<dbReference type="EMBL" id="CP017146">
    <property type="protein sequence ID" value="QHO70966.1"/>
    <property type="molecule type" value="Genomic_DNA"/>
</dbReference>
<evidence type="ECO:0000313" key="2">
    <source>
        <dbReference type="EMBL" id="QHO70966.1"/>
    </source>
</evidence>
<organism evidence="2 3">
    <name type="scientific">Marisediminicola antarctica</name>
    <dbReference type="NCBI Taxonomy" id="674079"/>
    <lineage>
        <taxon>Bacteria</taxon>
        <taxon>Bacillati</taxon>
        <taxon>Actinomycetota</taxon>
        <taxon>Actinomycetes</taxon>
        <taxon>Micrococcales</taxon>
        <taxon>Microbacteriaceae</taxon>
        <taxon>Marisediminicola</taxon>
    </lineage>
</organism>
<feature type="domain" description="Serine aminopeptidase S33" evidence="1">
    <location>
        <begin position="60"/>
        <end position="235"/>
    </location>
</feature>
<dbReference type="KEGG" id="mant:BHD05_04250"/>
<proteinExistence type="predicted"/>
<dbReference type="InterPro" id="IPR000073">
    <property type="entry name" value="AB_hydrolase_1"/>
</dbReference>
<dbReference type="AlphaFoldDB" id="A0A7L5ALK1"/>
<dbReference type="SUPFAM" id="SSF53474">
    <property type="entry name" value="alpha/beta-Hydrolases"/>
    <property type="match status" value="1"/>
</dbReference>
<evidence type="ECO:0000313" key="3">
    <source>
        <dbReference type="Proteomes" id="UP000464507"/>
    </source>
</evidence>
<dbReference type="PRINTS" id="PR00111">
    <property type="entry name" value="ABHYDROLASE"/>
</dbReference>